<reference evidence="1" key="1">
    <citation type="submission" date="2019-08" db="EMBL/GenBank/DDBJ databases">
        <authorList>
            <person name="Kucharzyk K."/>
            <person name="Murdoch R.W."/>
            <person name="Higgins S."/>
            <person name="Loffler F."/>
        </authorList>
    </citation>
    <scope>NUCLEOTIDE SEQUENCE</scope>
</reference>
<comment type="caution">
    <text evidence="1">The sequence shown here is derived from an EMBL/GenBank/DDBJ whole genome shotgun (WGS) entry which is preliminary data.</text>
</comment>
<dbReference type="AlphaFoldDB" id="A0A645BAQ1"/>
<sequence length="174" mass="20645">MQIQLSVVDQQSDGCTKYEQDTAIDDVHDQHCHDCRGKNKVEPNQFRAFQIRIFFIDFFNDVFQVAVMDDASLGCIAQSSALFFTVVVAHIQRQECCADHPRDYGYEEFLRCQVQHRHCTRHRATPRDQVHDRVAESDDYRQVKLVHLHFFEKRQNRCRYDQHSRCPVTIQRND</sequence>
<name>A0A645BAQ1_9ZZZZ</name>
<protein>
    <submittedName>
        <fullName evidence="1">Uncharacterized protein</fullName>
    </submittedName>
</protein>
<accession>A0A645BAQ1</accession>
<gene>
    <name evidence="1" type="ORF">SDC9_109263</name>
</gene>
<evidence type="ECO:0000313" key="1">
    <source>
        <dbReference type="EMBL" id="MPM62392.1"/>
    </source>
</evidence>
<dbReference type="EMBL" id="VSSQ01018840">
    <property type="protein sequence ID" value="MPM62392.1"/>
    <property type="molecule type" value="Genomic_DNA"/>
</dbReference>
<organism evidence="1">
    <name type="scientific">bioreactor metagenome</name>
    <dbReference type="NCBI Taxonomy" id="1076179"/>
    <lineage>
        <taxon>unclassified sequences</taxon>
        <taxon>metagenomes</taxon>
        <taxon>ecological metagenomes</taxon>
    </lineage>
</organism>
<proteinExistence type="predicted"/>